<dbReference type="EMBL" id="VOBR01000021">
    <property type="protein sequence ID" value="TWP48331.1"/>
    <property type="molecule type" value="Genomic_DNA"/>
</dbReference>
<dbReference type="Pfam" id="PF08327">
    <property type="entry name" value="AHSA1"/>
    <property type="match status" value="1"/>
</dbReference>
<dbReference type="Gene3D" id="3.30.530.20">
    <property type="match status" value="1"/>
</dbReference>
<keyword evidence="4" id="KW-1185">Reference proteome</keyword>
<feature type="domain" description="Activator of Hsp90 ATPase homologue 1/2-like C-terminal" evidence="2">
    <location>
        <begin position="21"/>
        <end position="153"/>
    </location>
</feature>
<dbReference type="RefSeq" id="WP_146356541.1">
    <property type="nucleotide sequence ID" value="NZ_VOBR01000021.1"/>
</dbReference>
<evidence type="ECO:0000259" key="2">
    <source>
        <dbReference type="Pfam" id="PF08327"/>
    </source>
</evidence>
<dbReference type="SUPFAM" id="SSF55961">
    <property type="entry name" value="Bet v1-like"/>
    <property type="match status" value="1"/>
</dbReference>
<dbReference type="InterPro" id="IPR013538">
    <property type="entry name" value="ASHA1/2-like_C"/>
</dbReference>
<comment type="caution">
    <text evidence="3">The sequence shown here is derived from an EMBL/GenBank/DDBJ whole genome shotgun (WGS) entry which is preliminary data.</text>
</comment>
<protein>
    <submittedName>
        <fullName evidence="3">ATPase</fullName>
    </submittedName>
</protein>
<evidence type="ECO:0000256" key="1">
    <source>
        <dbReference type="ARBA" id="ARBA00006817"/>
    </source>
</evidence>
<comment type="similarity">
    <text evidence="1">Belongs to the AHA1 family.</text>
</comment>
<dbReference type="Proteomes" id="UP000316639">
    <property type="component" value="Unassembled WGS sequence"/>
</dbReference>
<name>A0A563EMB8_9PSEU</name>
<proteinExistence type="inferred from homology"/>
<dbReference type="AlphaFoldDB" id="A0A563EMB8"/>
<dbReference type="OrthoDB" id="5185819at2"/>
<evidence type="ECO:0000313" key="3">
    <source>
        <dbReference type="EMBL" id="TWP48331.1"/>
    </source>
</evidence>
<evidence type="ECO:0000313" key="4">
    <source>
        <dbReference type="Proteomes" id="UP000316639"/>
    </source>
</evidence>
<organism evidence="3 4">
    <name type="scientific">Lentzea tibetensis</name>
    <dbReference type="NCBI Taxonomy" id="2591470"/>
    <lineage>
        <taxon>Bacteria</taxon>
        <taxon>Bacillati</taxon>
        <taxon>Actinomycetota</taxon>
        <taxon>Actinomycetes</taxon>
        <taxon>Pseudonocardiales</taxon>
        <taxon>Pseudonocardiaceae</taxon>
        <taxon>Lentzea</taxon>
    </lineage>
</organism>
<accession>A0A563EMB8</accession>
<reference evidence="3 4" key="1">
    <citation type="submission" date="2019-07" db="EMBL/GenBank/DDBJ databases">
        <title>Lentzea xizangensis sp. nov., isolated from Qinghai-Tibetan Plateau Soils.</title>
        <authorList>
            <person name="Huang J."/>
        </authorList>
    </citation>
    <scope>NUCLEOTIDE SEQUENCE [LARGE SCALE GENOMIC DNA]</scope>
    <source>
        <strain evidence="3 4">FXJ1.1311</strain>
    </source>
</reference>
<dbReference type="CDD" id="cd07826">
    <property type="entry name" value="SRPBCC_CalC_Aha1-like_9"/>
    <property type="match status" value="1"/>
</dbReference>
<sequence>MTETLVTLPSDTEITMTRVFNAPASLVWKAFTTPALVQRWLLGPDGWTMPICEIDLQVGGKWRYGWAPSDAEGAPFEMYGSYEELTPHSRIVHTEHFEDNPPAQVTTTFVESDGVTTMTATMQLPSLEVRDAVLATGMSDGAGRSYDRLAELLPTFE</sequence>
<dbReference type="InterPro" id="IPR023393">
    <property type="entry name" value="START-like_dom_sf"/>
</dbReference>
<gene>
    <name evidence="3" type="ORF">FKR81_29015</name>
</gene>